<dbReference type="InterPro" id="IPR011527">
    <property type="entry name" value="ABC1_TM_dom"/>
</dbReference>
<evidence type="ECO:0000256" key="7">
    <source>
        <dbReference type="SAM" id="Phobius"/>
    </source>
</evidence>
<dbReference type="Gene3D" id="1.20.1560.10">
    <property type="entry name" value="ABC transporter type 1, transmembrane domain"/>
    <property type="match status" value="1"/>
</dbReference>
<keyword evidence="4" id="KW-0067">ATP-binding</keyword>
<feature type="transmembrane region" description="Helical" evidence="7">
    <location>
        <begin position="178"/>
        <end position="198"/>
    </location>
</feature>
<dbReference type="GO" id="GO:0016887">
    <property type="term" value="F:ATP hydrolysis activity"/>
    <property type="evidence" value="ECO:0007669"/>
    <property type="project" value="InterPro"/>
</dbReference>
<dbReference type="InterPro" id="IPR036640">
    <property type="entry name" value="ABC1_TM_sf"/>
</dbReference>
<evidence type="ECO:0000259" key="9">
    <source>
        <dbReference type="PROSITE" id="PS50929"/>
    </source>
</evidence>
<dbReference type="AlphaFoldDB" id="A0A6M7UMP3"/>
<dbReference type="Proteomes" id="UP000503339">
    <property type="component" value="Chromosome"/>
</dbReference>
<gene>
    <name evidence="10" type="ORF">EB233_19580</name>
</gene>
<keyword evidence="6 7" id="KW-0472">Membrane</keyword>
<keyword evidence="11" id="KW-1185">Reference proteome</keyword>
<dbReference type="PROSITE" id="PS50893">
    <property type="entry name" value="ABC_TRANSPORTER_2"/>
    <property type="match status" value="1"/>
</dbReference>
<evidence type="ECO:0000256" key="6">
    <source>
        <dbReference type="ARBA" id="ARBA00023136"/>
    </source>
</evidence>
<protein>
    <submittedName>
        <fullName evidence="10">ABC transporter</fullName>
    </submittedName>
</protein>
<organism evidence="10 11">
    <name type="scientific">Mesorhizobium erdmanii</name>
    <dbReference type="NCBI Taxonomy" id="1777866"/>
    <lineage>
        <taxon>Bacteria</taxon>
        <taxon>Pseudomonadati</taxon>
        <taxon>Pseudomonadota</taxon>
        <taxon>Alphaproteobacteria</taxon>
        <taxon>Hyphomicrobiales</taxon>
        <taxon>Phyllobacteriaceae</taxon>
        <taxon>Mesorhizobium</taxon>
    </lineage>
</organism>
<comment type="subcellular location">
    <subcellularLocation>
        <location evidence="1">Cell membrane</location>
        <topology evidence="1">Multi-pass membrane protein</topology>
    </subcellularLocation>
</comment>
<accession>A0A6M7UMP3</accession>
<evidence type="ECO:0000256" key="4">
    <source>
        <dbReference type="ARBA" id="ARBA00022840"/>
    </source>
</evidence>
<evidence type="ECO:0000313" key="10">
    <source>
        <dbReference type="EMBL" id="QKC77433.1"/>
    </source>
</evidence>
<dbReference type="GO" id="GO:0140359">
    <property type="term" value="F:ABC-type transporter activity"/>
    <property type="evidence" value="ECO:0007669"/>
    <property type="project" value="InterPro"/>
</dbReference>
<dbReference type="PROSITE" id="PS50929">
    <property type="entry name" value="ABC_TM1F"/>
    <property type="match status" value="1"/>
</dbReference>
<dbReference type="Pfam" id="PF00664">
    <property type="entry name" value="ABC_membrane"/>
    <property type="match status" value="1"/>
</dbReference>
<dbReference type="InterPro" id="IPR003593">
    <property type="entry name" value="AAA+_ATPase"/>
</dbReference>
<dbReference type="SUPFAM" id="SSF52540">
    <property type="entry name" value="P-loop containing nucleoside triphosphate hydrolases"/>
    <property type="match status" value="1"/>
</dbReference>
<dbReference type="RefSeq" id="WP_064988659.1">
    <property type="nucleotide sequence ID" value="NZ_CP033361.1"/>
</dbReference>
<dbReference type="PANTHER" id="PTHR24221:SF654">
    <property type="entry name" value="ATP-BINDING CASSETTE SUB-FAMILY B MEMBER 6"/>
    <property type="match status" value="1"/>
</dbReference>
<feature type="domain" description="ABC transporter" evidence="8">
    <location>
        <begin position="334"/>
        <end position="546"/>
    </location>
</feature>
<evidence type="ECO:0000256" key="3">
    <source>
        <dbReference type="ARBA" id="ARBA00022741"/>
    </source>
</evidence>
<dbReference type="SUPFAM" id="SSF90123">
    <property type="entry name" value="ABC transporter transmembrane region"/>
    <property type="match status" value="1"/>
</dbReference>
<evidence type="ECO:0000256" key="1">
    <source>
        <dbReference type="ARBA" id="ARBA00004651"/>
    </source>
</evidence>
<evidence type="ECO:0000256" key="2">
    <source>
        <dbReference type="ARBA" id="ARBA00022692"/>
    </source>
</evidence>
<proteinExistence type="predicted"/>
<keyword evidence="5 7" id="KW-1133">Transmembrane helix</keyword>
<dbReference type="GO" id="GO:0005886">
    <property type="term" value="C:plasma membrane"/>
    <property type="evidence" value="ECO:0007669"/>
    <property type="project" value="UniProtKB-SubCell"/>
</dbReference>
<dbReference type="InterPro" id="IPR039421">
    <property type="entry name" value="Type_1_exporter"/>
</dbReference>
<reference evidence="10 11" key="1">
    <citation type="submission" date="2018-10" db="EMBL/GenBank/DDBJ databases">
        <authorList>
            <person name="Perry B.J."/>
            <person name="Sullivan J.T."/>
            <person name="Murphy R.J.T."/>
            <person name="Ramsay J.P."/>
            <person name="Ronson C.W."/>
        </authorList>
    </citation>
    <scope>NUCLEOTIDE SEQUENCE [LARGE SCALE GENOMIC DNA]</scope>
    <source>
        <strain evidence="10 11">NZP2014</strain>
    </source>
</reference>
<feature type="transmembrane region" description="Helical" evidence="7">
    <location>
        <begin position="50"/>
        <end position="68"/>
    </location>
</feature>
<evidence type="ECO:0000256" key="5">
    <source>
        <dbReference type="ARBA" id="ARBA00022989"/>
    </source>
</evidence>
<dbReference type="EMBL" id="CP033361">
    <property type="protein sequence ID" value="QKC77433.1"/>
    <property type="molecule type" value="Genomic_DNA"/>
</dbReference>
<feature type="transmembrane region" description="Helical" evidence="7">
    <location>
        <begin position="74"/>
        <end position="94"/>
    </location>
</feature>
<evidence type="ECO:0000313" key="11">
    <source>
        <dbReference type="Proteomes" id="UP000503339"/>
    </source>
</evidence>
<keyword evidence="2 7" id="KW-0812">Transmembrane</keyword>
<feature type="domain" description="ABC transmembrane type-1" evidence="9">
    <location>
        <begin position="42"/>
        <end position="281"/>
    </location>
</feature>
<dbReference type="KEGG" id="merd:EB233_19580"/>
<sequence>MLKAALIRRDKHPTAVANSEALTPGRTLCVAHGLVAPGLRSALALQAARAVLRLAMIGLAAIFVGEMISGRANWPMLGAALASLILGSLIGLVADRAIANTELKVANGLLEAVRGALAAASPGDIQAMPLGTLIAGLQRYPQAVAGLAVGHRLASIMLGLGPLLAAAAIMAISWEAALALILLTPVMIVFFVLIGGAIRSGAEVQEKAFGRLAAQFADRIRTLPTILGNHALMRERRKLAARLDTYASGTMSVLRIAFLNTGIIDFFSSLSIAILAVFLGLGHLKLISVPGFAGLELWQSLFILMIAPEYFVPFRRYAEQYHAKAEGLAAATALDTLVLARRQQSPAFEAAKATRDLADTASPLPRTGLVAITGPSGSGKSTLLRHLAGIGPAPSIDPEVDASPDVAWCSTDIYVPEGTLDAAIAWQNGPCCRTRLLLAAGNVGLLDDMLLPGGLDASIKAGGENLSGGQRLRIGLARALISGRAIFADEPTAKLDPANAAMVRQALVEAARTRLVLVATHDRSLALLAGRTIDLEMGNRQARERAG</sequence>
<dbReference type="GO" id="GO:0005524">
    <property type="term" value="F:ATP binding"/>
    <property type="evidence" value="ECO:0007669"/>
    <property type="project" value="UniProtKB-KW"/>
</dbReference>
<feature type="transmembrane region" description="Helical" evidence="7">
    <location>
        <begin position="257"/>
        <end position="281"/>
    </location>
</feature>
<feature type="transmembrane region" description="Helical" evidence="7">
    <location>
        <begin position="153"/>
        <end position="172"/>
    </location>
</feature>
<dbReference type="Gene3D" id="3.40.50.300">
    <property type="entry name" value="P-loop containing nucleotide triphosphate hydrolases"/>
    <property type="match status" value="1"/>
</dbReference>
<keyword evidence="3" id="KW-0547">Nucleotide-binding</keyword>
<name>A0A6M7UMP3_9HYPH</name>
<dbReference type="InterPro" id="IPR003439">
    <property type="entry name" value="ABC_transporter-like_ATP-bd"/>
</dbReference>
<dbReference type="PANTHER" id="PTHR24221">
    <property type="entry name" value="ATP-BINDING CASSETTE SUB-FAMILY B"/>
    <property type="match status" value="1"/>
</dbReference>
<dbReference type="InterPro" id="IPR027417">
    <property type="entry name" value="P-loop_NTPase"/>
</dbReference>
<dbReference type="SMART" id="SM00382">
    <property type="entry name" value="AAA"/>
    <property type="match status" value="1"/>
</dbReference>
<evidence type="ECO:0000259" key="8">
    <source>
        <dbReference type="PROSITE" id="PS50893"/>
    </source>
</evidence>